<evidence type="ECO:0000256" key="1">
    <source>
        <dbReference type="ARBA" id="ARBA00022679"/>
    </source>
</evidence>
<evidence type="ECO:0000259" key="2">
    <source>
        <dbReference type="Pfam" id="PF00534"/>
    </source>
</evidence>
<organism evidence="4 5">
    <name type="scientific">Sphingomonas aurantiaca</name>
    <dbReference type="NCBI Taxonomy" id="185949"/>
    <lineage>
        <taxon>Bacteria</taxon>
        <taxon>Pseudomonadati</taxon>
        <taxon>Pseudomonadota</taxon>
        <taxon>Alphaproteobacteria</taxon>
        <taxon>Sphingomonadales</taxon>
        <taxon>Sphingomonadaceae</taxon>
        <taxon>Sphingomonas</taxon>
    </lineage>
</organism>
<gene>
    <name evidence="4" type="ORF">C8J26_3902</name>
</gene>
<sequence length="359" mass="39720">MSSVAAHPTGLGSYATRICDHIVRHYACSVLAPPHLALPDGVERIAVPGAVAIGKKARSRFAHLLNLARRQAFYLKGPFRKDDFVYSPTHHGFFNTKNQIVTIHDLIGLHYPENFPRQTRFFRSVMPRLIARSRAVFVVSEFTRREVLQFFDVDAGKVFVVPNTFDCRGVQVARAEDKRDFLLVVGCHLPHKNIEAILDVAALWSDRYVLKIVGATGYYGDRIRARVRDLRLDDKVEFLPFVAEADLDLLYRQAAALLYPSTIEGFGLPPLEALARGTLPIVSDIPVHREVLGEAAVFVTLGDDAAWASAFAAIGTQGAALAGSAARQDVLDRYSAETVGRQFDAALLSAVPDLRCLRR</sequence>
<dbReference type="EMBL" id="QAOG01000009">
    <property type="protein sequence ID" value="PTQ58302.1"/>
    <property type="molecule type" value="Genomic_DNA"/>
</dbReference>
<dbReference type="CDD" id="cd03809">
    <property type="entry name" value="GT4_MtfB-like"/>
    <property type="match status" value="1"/>
</dbReference>
<dbReference type="PANTHER" id="PTHR46401:SF2">
    <property type="entry name" value="GLYCOSYLTRANSFERASE WBBK-RELATED"/>
    <property type="match status" value="1"/>
</dbReference>
<name>A0A2T5GG43_9SPHN</name>
<dbReference type="Pfam" id="PF13439">
    <property type="entry name" value="Glyco_transf_4"/>
    <property type="match status" value="1"/>
</dbReference>
<dbReference type="Pfam" id="PF00534">
    <property type="entry name" value="Glycos_transf_1"/>
    <property type="match status" value="1"/>
</dbReference>
<dbReference type="PANTHER" id="PTHR46401">
    <property type="entry name" value="GLYCOSYLTRANSFERASE WBBK-RELATED"/>
    <property type="match status" value="1"/>
</dbReference>
<feature type="domain" description="Glycosyltransferase subfamily 4-like N-terminal" evidence="3">
    <location>
        <begin position="10"/>
        <end position="167"/>
    </location>
</feature>
<accession>A0A2T5GG43</accession>
<dbReference type="GO" id="GO:0016757">
    <property type="term" value="F:glycosyltransferase activity"/>
    <property type="evidence" value="ECO:0007669"/>
    <property type="project" value="InterPro"/>
</dbReference>
<dbReference type="InterPro" id="IPR001296">
    <property type="entry name" value="Glyco_trans_1"/>
</dbReference>
<dbReference type="SUPFAM" id="SSF53756">
    <property type="entry name" value="UDP-Glycosyltransferase/glycogen phosphorylase"/>
    <property type="match status" value="1"/>
</dbReference>
<protein>
    <submittedName>
        <fullName evidence="4">Glycosyltransferase involved in cell wall biosynthesis</fullName>
    </submittedName>
</protein>
<comment type="caution">
    <text evidence="4">The sequence shown here is derived from an EMBL/GenBank/DDBJ whole genome shotgun (WGS) entry which is preliminary data.</text>
</comment>
<dbReference type="Proteomes" id="UP000244189">
    <property type="component" value="Unassembled WGS sequence"/>
</dbReference>
<dbReference type="AlphaFoldDB" id="A0A2T5GG43"/>
<dbReference type="Gene3D" id="3.40.50.2000">
    <property type="entry name" value="Glycogen Phosphorylase B"/>
    <property type="match status" value="2"/>
</dbReference>
<reference evidence="4 5" key="1">
    <citation type="submission" date="2018-04" db="EMBL/GenBank/DDBJ databases">
        <title>Genomic Encyclopedia of Type Strains, Phase III (KMG-III): the genomes of soil and plant-associated and newly described type strains.</title>
        <authorList>
            <person name="Whitman W."/>
        </authorList>
    </citation>
    <scope>NUCLEOTIDE SEQUENCE [LARGE SCALE GENOMIC DNA]</scope>
    <source>
        <strain evidence="4 5">MA101b</strain>
    </source>
</reference>
<keyword evidence="1 4" id="KW-0808">Transferase</keyword>
<proteinExistence type="predicted"/>
<evidence type="ECO:0000259" key="3">
    <source>
        <dbReference type="Pfam" id="PF13439"/>
    </source>
</evidence>
<keyword evidence="5" id="KW-1185">Reference proteome</keyword>
<dbReference type="GO" id="GO:0009103">
    <property type="term" value="P:lipopolysaccharide biosynthetic process"/>
    <property type="evidence" value="ECO:0007669"/>
    <property type="project" value="TreeGrafter"/>
</dbReference>
<dbReference type="InterPro" id="IPR028098">
    <property type="entry name" value="Glyco_trans_4-like_N"/>
</dbReference>
<feature type="domain" description="Glycosyl transferase family 1" evidence="2">
    <location>
        <begin position="175"/>
        <end position="311"/>
    </location>
</feature>
<evidence type="ECO:0000313" key="4">
    <source>
        <dbReference type="EMBL" id="PTQ58302.1"/>
    </source>
</evidence>
<evidence type="ECO:0000313" key="5">
    <source>
        <dbReference type="Proteomes" id="UP000244189"/>
    </source>
</evidence>